<dbReference type="InterPro" id="IPR025857">
    <property type="entry name" value="MacB_PCD"/>
</dbReference>
<evidence type="ECO:0000256" key="6">
    <source>
        <dbReference type="SAM" id="Phobius"/>
    </source>
</evidence>
<feature type="transmembrane region" description="Helical" evidence="6">
    <location>
        <begin position="394"/>
        <end position="417"/>
    </location>
</feature>
<dbReference type="AlphaFoldDB" id="A0A916JH43"/>
<dbReference type="Pfam" id="PF12704">
    <property type="entry name" value="MacB_PCD"/>
    <property type="match status" value="1"/>
</dbReference>
<comment type="subcellular location">
    <subcellularLocation>
        <location evidence="1">Cell membrane</location>
        <topology evidence="1">Multi-pass membrane protein</topology>
    </subcellularLocation>
</comment>
<feature type="domain" description="ABC3 transporter permease C-terminal" evidence="7">
    <location>
        <begin position="305"/>
        <end position="422"/>
    </location>
</feature>
<feature type="transmembrane region" description="Helical" evidence="6">
    <location>
        <begin position="354"/>
        <end position="373"/>
    </location>
</feature>
<keyword evidence="5 6" id="KW-0472">Membrane</keyword>
<evidence type="ECO:0000256" key="2">
    <source>
        <dbReference type="ARBA" id="ARBA00022475"/>
    </source>
</evidence>
<dbReference type="PANTHER" id="PTHR30572:SF18">
    <property type="entry name" value="ABC-TYPE MACROLIDE FAMILY EXPORT SYSTEM PERMEASE COMPONENT 2"/>
    <property type="match status" value="1"/>
</dbReference>
<comment type="caution">
    <text evidence="9">The sequence shown here is derived from an EMBL/GenBank/DDBJ whole genome shotgun (WGS) entry which is preliminary data.</text>
</comment>
<keyword evidence="2" id="KW-1003">Cell membrane</keyword>
<organism evidence="9 10">
    <name type="scientific">Dyadobacter helix</name>
    <dbReference type="NCBI Taxonomy" id="2822344"/>
    <lineage>
        <taxon>Bacteria</taxon>
        <taxon>Pseudomonadati</taxon>
        <taxon>Bacteroidota</taxon>
        <taxon>Cytophagia</taxon>
        <taxon>Cytophagales</taxon>
        <taxon>Spirosomataceae</taxon>
        <taxon>Dyadobacter</taxon>
    </lineage>
</organism>
<dbReference type="Pfam" id="PF02687">
    <property type="entry name" value="FtsX"/>
    <property type="match status" value="2"/>
</dbReference>
<evidence type="ECO:0000256" key="3">
    <source>
        <dbReference type="ARBA" id="ARBA00022692"/>
    </source>
</evidence>
<evidence type="ECO:0008006" key="11">
    <source>
        <dbReference type="Google" id="ProtNLM"/>
    </source>
</evidence>
<feature type="transmembrane region" description="Helical" evidence="6">
    <location>
        <begin position="298"/>
        <end position="319"/>
    </location>
</feature>
<evidence type="ECO:0000259" key="8">
    <source>
        <dbReference type="Pfam" id="PF12704"/>
    </source>
</evidence>
<sequence>MIVNYLKIGLRNVLKERVNTWINVFGMTLSIASVILAILYVQDEFSFDQFHSNNPNLYRVTTSLVTTRDGKRELTGGTGQVQGPVFKANIPEIKGITRVMGGKIYSDVRAGNSAFRMRPLYVDDRFFNVFTFDLIRGDKGRVLRDINSVVLTEKTALRFFNSVDVVGKLLQLDADPSADRLGKPLVVSGVVQDPPANSSIQFELLLPLRFMQLAFDDTNWLSSYLGTFVVLHPDANRHTVIRKFNSIYKRFAAGQLAKNQLVSFDPKIEYGLQSMTDIHLNPLEISGEDGIDRGSKPIYSYLTLAVATLILLMACINFINLSLAGSIRRTKEVGVRKATGGARYQLMSQFLTESSIVCLAGFTGALALVYLILPGFNMLSDKQITFSMVFGSRILLILAIVFLINMAGAGLYPAWVISKMSPIKALYHRNHSAGKAYFSKGFIVFQFSLTVFLLVATLVFQAQMKFIETKYLGYNADQIVFTRIPGNRDLERLGGLLKSKLAAETSVRNISFGEEYGKNAVKIGAQEFSSRLRKIDENHLAVLGITLKAGRNFSAAFPSDKLNGVIVNEAFVKAAGLQRPLGQTLQIGSEGSGTAIIGVVKDFHFGSLKERIEPVVLFMGETTGAGIWIKIDPLRQKEALAVIQNAFKTVMPEAVYEYHFMDELNAREYDREQRWQHMIRIASGISMLICCMGLFGLISLLARQRVKEIGIRKVLGASVQSVVVLLTFDFVKLIFVAVAVACPTGYVVMNKWLLTFAYHIEIQWWVFAWTVFGAVLMVTVTVGFQSIKAALADPVKSLKTE</sequence>
<dbReference type="InterPro" id="IPR050250">
    <property type="entry name" value="Macrolide_Exporter_MacB"/>
</dbReference>
<gene>
    <name evidence="9" type="ORF">DYBT9275_03169</name>
</gene>
<protein>
    <recommendedName>
        <fullName evidence="11">FtsX-like permease family protein</fullName>
    </recommendedName>
</protein>
<accession>A0A916JH43</accession>
<evidence type="ECO:0000313" key="10">
    <source>
        <dbReference type="Proteomes" id="UP000680038"/>
    </source>
</evidence>
<dbReference type="PANTHER" id="PTHR30572">
    <property type="entry name" value="MEMBRANE COMPONENT OF TRANSPORTER-RELATED"/>
    <property type="match status" value="1"/>
</dbReference>
<evidence type="ECO:0000256" key="5">
    <source>
        <dbReference type="ARBA" id="ARBA00023136"/>
    </source>
</evidence>
<feature type="transmembrane region" description="Helical" evidence="6">
    <location>
        <begin position="764"/>
        <end position="787"/>
    </location>
</feature>
<reference evidence="9" key="1">
    <citation type="submission" date="2021-04" db="EMBL/GenBank/DDBJ databases">
        <authorList>
            <person name="Rodrigo-Torres L."/>
            <person name="Arahal R. D."/>
            <person name="Lucena T."/>
        </authorList>
    </citation>
    <scope>NUCLEOTIDE SEQUENCE</scope>
    <source>
        <strain evidence="9">CECT 9275</strain>
    </source>
</reference>
<keyword evidence="10" id="KW-1185">Reference proteome</keyword>
<evidence type="ECO:0000256" key="4">
    <source>
        <dbReference type="ARBA" id="ARBA00022989"/>
    </source>
</evidence>
<evidence type="ECO:0000313" key="9">
    <source>
        <dbReference type="EMBL" id="CAG5003514.1"/>
    </source>
</evidence>
<dbReference type="EMBL" id="CAJRAF010000002">
    <property type="protein sequence ID" value="CAG5003514.1"/>
    <property type="molecule type" value="Genomic_DNA"/>
</dbReference>
<evidence type="ECO:0000259" key="7">
    <source>
        <dbReference type="Pfam" id="PF02687"/>
    </source>
</evidence>
<dbReference type="InterPro" id="IPR003838">
    <property type="entry name" value="ABC3_permease_C"/>
</dbReference>
<feature type="transmembrane region" description="Helical" evidence="6">
    <location>
        <begin position="20"/>
        <end position="41"/>
    </location>
</feature>
<dbReference type="RefSeq" id="WP_215239705.1">
    <property type="nucleotide sequence ID" value="NZ_CAJRAF010000002.1"/>
</dbReference>
<feature type="transmembrane region" description="Helical" evidence="6">
    <location>
        <begin position="722"/>
        <end position="743"/>
    </location>
</feature>
<keyword evidence="3 6" id="KW-0812">Transmembrane</keyword>
<proteinExistence type="predicted"/>
<name>A0A916JH43_9BACT</name>
<feature type="transmembrane region" description="Helical" evidence="6">
    <location>
        <begin position="681"/>
        <end position="702"/>
    </location>
</feature>
<feature type="domain" description="ABC3 transporter permease C-terminal" evidence="7">
    <location>
        <begin position="681"/>
        <end position="789"/>
    </location>
</feature>
<feature type="domain" description="MacB-like periplasmic core" evidence="8">
    <location>
        <begin position="20"/>
        <end position="243"/>
    </location>
</feature>
<evidence type="ECO:0000256" key="1">
    <source>
        <dbReference type="ARBA" id="ARBA00004651"/>
    </source>
</evidence>
<dbReference type="GO" id="GO:0005886">
    <property type="term" value="C:plasma membrane"/>
    <property type="evidence" value="ECO:0007669"/>
    <property type="project" value="UniProtKB-SubCell"/>
</dbReference>
<keyword evidence="4 6" id="KW-1133">Transmembrane helix</keyword>
<dbReference type="Proteomes" id="UP000680038">
    <property type="component" value="Unassembled WGS sequence"/>
</dbReference>
<feature type="transmembrane region" description="Helical" evidence="6">
    <location>
        <begin position="437"/>
        <end position="460"/>
    </location>
</feature>
<dbReference type="GO" id="GO:0022857">
    <property type="term" value="F:transmembrane transporter activity"/>
    <property type="evidence" value="ECO:0007669"/>
    <property type="project" value="TreeGrafter"/>
</dbReference>